<accession>A0A014NNR9</accession>
<organism evidence="2 3">
    <name type="scientific">Comamonas aquatica DA1877</name>
    <dbReference type="NCBI Taxonomy" id="1457173"/>
    <lineage>
        <taxon>Bacteria</taxon>
        <taxon>Pseudomonadati</taxon>
        <taxon>Pseudomonadota</taxon>
        <taxon>Betaproteobacteria</taxon>
        <taxon>Burkholderiales</taxon>
        <taxon>Comamonadaceae</taxon>
        <taxon>Comamonas</taxon>
    </lineage>
</organism>
<keyword evidence="1" id="KW-1133">Transmembrane helix</keyword>
<dbReference type="EMBL" id="JBOK01000004">
    <property type="protein sequence ID" value="EXU81103.1"/>
    <property type="molecule type" value="Genomic_DNA"/>
</dbReference>
<proteinExistence type="predicted"/>
<keyword evidence="1" id="KW-0812">Transmembrane</keyword>
<feature type="transmembrane region" description="Helical" evidence="1">
    <location>
        <begin position="373"/>
        <end position="393"/>
    </location>
</feature>
<evidence type="ECO:0000313" key="2">
    <source>
        <dbReference type="EMBL" id="EXU81103.1"/>
    </source>
</evidence>
<dbReference type="STRING" id="225991.MA05_15760"/>
<sequence length="437" mass="49182">MPVLPQPSQHPLRALLHNEVHARPAEPVQGPAAIAHLVMLTDPAQREASRAHLATLMHNHHRTGPDADCTHLRMDFGAFRLRWELHTEFVTWTFMVPMPTEAVLNARSPQTAMEEVPQQWLKDLPGQCLSSVHLWIVKDPQCEGQGIKHLVQQMLNDDTLAGATVHLGHTEVCTDFAIHADGYSRILVKPSDSVSARRLGRLVQRVLEIETYRMAALLGLPAARKAAVVLGTVEKELADLAKAIREAQRDEEPLLLDRLTRLAGEVESEYAATHSRFSASKAYFELVDRRIHDLQEERLSGLLTIREFMERRLSPARSTCEWASRRQNALSERVSRVSNLLRTRVEIEQQQSNQLVLEAMNHRQGMQLKLQSTVEGLSVAAITYYITGLIAYLSKGAQKLGWPLSPELTAAAAIPVVALSVWWSLRRLHHRLFGDKH</sequence>
<evidence type="ECO:0000313" key="3">
    <source>
        <dbReference type="Proteomes" id="UP000020766"/>
    </source>
</evidence>
<dbReference type="PATRIC" id="fig|1457173.3.peg.1001"/>
<feature type="transmembrane region" description="Helical" evidence="1">
    <location>
        <begin position="408"/>
        <end position="425"/>
    </location>
</feature>
<reference evidence="2 3" key="1">
    <citation type="submission" date="2014-01" db="EMBL/GenBank/DDBJ databases">
        <title>Interspecies Systems Biology Uncovers Metabolites Affecting C. elegans Gene Expression and Life History Traits.</title>
        <authorList>
            <person name="Watson E."/>
            <person name="Macneil L.T."/>
            <person name="Ritter A.D."/>
            <person name="Yilmaz L.S."/>
            <person name="Rosebrock A.P."/>
            <person name="Caudy A.A."/>
            <person name="Walhout A.J."/>
        </authorList>
    </citation>
    <scope>NUCLEOTIDE SEQUENCE [LARGE SCALE GENOMIC DNA]</scope>
    <source>
        <strain evidence="2 3">DA1877</strain>
    </source>
</reference>
<dbReference type="GeneID" id="74937258"/>
<keyword evidence="3" id="KW-1185">Reference proteome</keyword>
<protein>
    <submittedName>
        <fullName evidence="2">Membrane protein</fullName>
    </submittedName>
</protein>
<evidence type="ECO:0000256" key="1">
    <source>
        <dbReference type="SAM" id="Phobius"/>
    </source>
</evidence>
<dbReference type="RefSeq" id="WP_043380225.1">
    <property type="nucleotide sequence ID" value="NZ_JBOK01000004.1"/>
</dbReference>
<gene>
    <name evidence="2" type="ORF">AX13_13360</name>
</gene>
<dbReference type="Pfam" id="PF11902">
    <property type="entry name" value="DUF3422"/>
    <property type="match status" value="1"/>
</dbReference>
<dbReference type="Proteomes" id="UP000020766">
    <property type="component" value="Unassembled WGS sequence"/>
</dbReference>
<dbReference type="AlphaFoldDB" id="A0A014NNR9"/>
<dbReference type="InterPro" id="IPR021830">
    <property type="entry name" value="DUF3422"/>
</dbReference>
<name>A0A014NNR9_9BURK</name>
<keyword evidence="1" id="KW-0472">Membrane</keyword>
<comment type="caution">
    <text evidence="2">The sequence shown here is derived from an EMBL/GenBank/DDBJ whole genome shotgun (WGS) entry which is preliminary data.</text>
</comment>